<dbReference type="InterPro" id="IPR002938">
    <property type="entry name" value="FAD-bd"/>
</dbReference>
<protein>
    <submittedName>
        <fullName evidence="2">FAD-dependent monooxygenase</fullName>
    </submittedName>
</protein>
<dbReference type="Pfam" id="PF01494">
    <property type="entry name" value="FAD_binding_3"/>
    <property type="match status" value="1"/>
</dbReference>
<feature type="domain" description="FAD-binding" evidence="1">
    <location>
        <begin position="52"/>
        <end position="93"/>
    </location>
</feature>
<dbReference type="SUPFAM" id="SSF51905">
    <property type="entry name" value="FAD/NAD(P)-binding domain"/>
    <property type="match status" value="1"/>
</dbReference>
<evidence type="ECO:0000259" key="1">
    <source>
        <dbReference type="Pfam" id="PF01494"/>
    </source>
</evidence>
<dbReference type="EMBL" id="JBDPZD010000006">
    <property type="protein sequence ID" value="MEO3693239.1"/>
    <property type="molecule type" value="Genomic_DNA"/>
</dbReference>
<evidence type="ECO:0000313" key="2">
    <source>
        <dbReference type="EMBL" id="MEO3693239.1"/>
    </source>
</evidence>
<accession>A0ABV0G683</accession>
<comment type="caution">
    <text evidence="2">The sequence shown here is derived from an EMBL/GenBank/DDBJ whole genome shotgun (WGS) entry which is preliminary data.</text>
</comment>
<sequence>MSAGSTLALLAAKCAPRVFDLSSDLRNVSIRDQVVRAQLLVRELLQEPECRRVLIVGAGVAGVAAGAALADTGCETLLVERNAKPLSLQRACTWRYVGPFMYEWPSSFFGDQSYPPTGTDWPHAPAATPTWTSAVPLTASAFASQMLTWLQGLVRPPAVLTGIDPAEVTRYVQAFVQHWRAQHAAPAPFMQRPNLPLLGLYGDIWLGKLKSVYFDADYVILAGGMGHEGVELTDPVLKKGLGVSGPGFWTEPDALQAASTADEATGVFGGGDGALQDVLRALTPFDHPLQMWQALRQHHAGLQTKLDAELPTLSALEQQHRLVAAWHPTQDSARSITIDAACQRMAGRLAGDTLVQQAIESCLRRGSGRVDHFVMERHFGKAYLLNRFLVHLIAECVARGAITPACMAYRRHLGGHAVAAREPGSRRRFEIKVQHPHGVLDHHFDHLAVRFGPKGAPARQLVTLSKDDQAWRTSLSGLQLPFVVPD</sequence>
<gene>
    <name evidence="2" type="ORF">ABDJ85_17350</name>
</gene>
<proteinExistence type="predicted"/>
<dbReference type="Proteomes" id="UP001495147">
    <property type="component" value="Unassembled WGS sequence"/>
</dbReference>
<keyword evidence="3" id="KW-1185">Reference proteome</keyword>
<keyword evidence="2" id="KW-0503">Monooxygenase</keyword>
<reference evidence="2 3" key="1">
    <citation type="submission" date="2024-05" db="EMBL/GenBank/DDBJ databases">
        <title>Roseateles sp. DJS-2-20 16S ribosomal RNA gene Genome sequencing and assembly.</title>
        <authorList>
            <person name="Woo H."/>
        </authorList>
    </citation>
    <scope>NUCLEOTIDE SEQUENCE [LARGE SCALE GENOMIC DNA]</scope>
    <source>
        <strain evidence="2 3">DJS-2-20</strain>
    </source>
</reference>
<evidence type="ECO:0000313" key="3">
    <source>
        <dbReference type="Proteomes" id="UP001495147"/>
    </source>
</evidence>
<name>A0ABV0G683_9BURK</name>
<dbReference type="GO" id="GO:0004497">
    <property type="term" value="F:monooxygenase activity"/>
    <property type="evidence" value="ECO:0007669"/>
    <property type="project" value="UniProtKB-KW"/>
</dbReference>
<keyword evidence="2" id="KW-0560">Oxidoreductase</keyword>
<organism evidence="2 3">
    <name type="scientific">Roseateles paludis</name>
    <dbReference type="NCBI Taxonomy" id="3145238"/>
    <lineage>
        <taxon>Bacteria</taxon>
        <taxon>Pseudomonadati</taxon>
        <taxon>Pseudomonadota</taxon>
        <taxon>Betaproteobacteria</taxon>
        <taxon>Burkholderiales</taxon>
        <taxon>Sphaerotilaceae</taxon>
        <taxon>Roseateles</taxon>
    </lineage>
</organism>
<dbReference type="Gene3D" id="3.50.50.60">
    <property type="entry name" value="FAD/NAD(P)-binding domain"/>
    <property type="match status" value="1"/>
</dbReference>
<dbReference type="RefSeq" id="WP_347706054.1">
    <property type="nucleotide sequence ID" value="NZ_JBDPZD010000006.1"/>
</dbReference>
<dbReference type="InterPro" id="IPR036188">
    <property type="entry name" value="FAD/NAD-bd_sf"/>
</dbReference>